<dbReference type="InterPro" id="IPR031107">
    <property type="entry name" value="Small_HSP"/>
</dbReference>
<protein>
    <submittedName>
        <fullName evidence="4">Heat-shock protein Hsp20</fullName>
    </submittedName>
</protein>
<evidence type="ECO:0000256" key="2">
    <source>
        <dbReference type="RuleBase" id="RU003616"/>
    </source>
</evidence>
<evidence type="ECO:0000313" key="4">
    <source>
        <dbReference type="EMBL" id="PIZ96738.1"/>
    </source>
</evidence>
<proteinExistence type="inferred from homology"/>
<dbReference type="PROSITE" id="PS01031">
    <property type="entry name" value="SHSP"/>
    <property type="match status" value="1"/>
</dbReference>
<comment type="caution">
    <text evidence="4">The sequence shown here is derived from an EMBL/GenBank/DDBJ whole genome shotgun (WGS) entry which is preliminary data.</text>
</comment>
<dbReference type="CDD" id="cd06464">
    <property type="entry name" value="ACD_sHsps-like"/>
    <property type="match status" value="1"/>
</dbReference>
<feature type="domain" description="SHSP" evidence="3">
    <location>
        <begin position="27"/>
        <end position="141"/>
    </location>
</feature>
<accession>A0A2M7VBU9</accession>
<dbReference type="Gene3D" id="2.60.40.790">
    <property type="match status" value="1"/>
</dbReference>
<evidence type="ECO:0000259" key="3">
    <source>
        <dbReference type="PROSITE" id="PS01031"/>
    </source>
</evidence>
<evidence type="ECO:0000313" key="5">
    <source>
        <dbReference type="Proteomes" id="UP000231453"/>
    </source>
</evidence>
<dbReference type="EMBL" id="PFPL01000008">
    <property type="protein sequence ID" value="PIZ96738.1"/>
    <property type="molecule type" value="Genomic_DNA"/>
</dbReference>
<dbReference type="AlphaFoldDB" id="A0A2M7VBU9"/>
<comment type="similarity">
    <text evidence="1 2">Belongs to the small heat shock protein (HSP20) family.</text>
</comment>
<evidence type="ECO:0000256" key="1">
    <source>
        <dbReference type="PROSITE-ProRule" id="PRU00285"/>
    </source>
</evidence>
<dbReference type="Proteomes" id="UP000231453">
    <property type="component" value="Unassembled WGS sequence"/>
</dbReference>
<dbReference type="PANTHER" id="PTHR11527">
    <property type="entry name" value="HEAT-SHOCK PROTEIN 20 FAMILY MEMBER"/>
    <property type="match status" value="1"/>
</dbReference>
<dbReference type="InterPro" id="IPR002068">
    <property type="entry name" value="A-crystallin/Hsp20_dom"/>
</dbReference>
<dbReference type="Pfam" id="PF00011">
    <property type="entry name" value="HSP20"/>
    <property type="match status" value="1"/>
</dbReference>
<dbReference type="SUPFAM" id="SSF49764">
    <property type="entry name" value="HSP20-like chaperones"/>
    <property type="match status" value="1"/>
</dbReference>
<gene>
    <name evidence="4" type="ORF">COX80_00560</name>
</gene>
<dbReference type="InterPro" id="IPR008978">
    <property type="entry name" value="HSP20-like_chaperone"/>
</dbReference>
<organism evidence="4 5">
    <name type="scientific">Candidatus Magasanikbacteria bacterium CG_4_10_14_0_2_um_filter_33_14</name>
    <dbReference type="NCBI Taxonomy" id="1974636"/>
    <lineage>
        <taxon>Bacteria</taxon>
        <taxon>Candidatus Magasanikiibacteriota</taxon>
    </lineage>
</organism>
<sequence>MLPRLWDPFDDMDQLMRRNLPALNDDFNRKGFVPAVDVYETNEAVVIETLLPGVNPEQVEVSVEKGVLTIEGESQREHEIDEKNYYRKEVRGGSFFRQVSLPVAVKEDDVSAEFTDGVLKITCPKAEEKKKNKVSVKVIKK</sequence>
<name>A0A2M7VBU9_9BACT</name>
<reference evidence="5" key="1">
    <citation type="submission" date="2017-09" db="EMBL/GenBank/DDBJ databases">
        <title>Depth-based differentiation of microbial function through sediment-hosted aquifers and enrichment of novel symbionts in the deep terrestrial subsurface.</title>
        <authorList>
            <person name="Probst A.J."/>
            <person name="Ladd B."/>
            <person name="Jarett J.K."/>
            <person name="Geller-Mcgrath D.E."/>
            <person name="Sieber C.M.K."/>
            <person name="Emerson J.B."/>
            <person name="Anantharaman K."/>
            <person name="Thomas B.C."/>
            <person name="Malmstrom R."/>
            <person name="Stieglmeier M."/>
            <person name="Klingl A."/>
            <person name="Woyke T."/>
            <person name="Ryan C.M."/>
            <person name="Banfield J.F."/>
        </authorList>
    </citation>
    <scope>NUCLEOTIDE SEQUENCE [LARGE SCALE GENOMIC DNA]</scope>
</reference>